<keyword evidence="1" id="KW-0732">Signal</keyword>
<feature type="chain" id="PRO_5003367201" evidence="1">
    <location>
        <begin position="30"/>
        <end position="159"/>
    </location>
</feature>
<dbReference type="Proteomes" id="UP000006242">
    <property type="component" value="Unassembled WGS sequence"/>
</dbReference>
<dbReference type="AlphaFoldDB" id="F7Q3W7"/>
<evidence type="ECO:0000313" key="2">
    <source>
        <dbReference type="EMBL" id="ERJ19305.1"/>
    </source>
</evidence>
<evidence type="ECO:0000256" key="1">
    <source>
        <dbReference type="SAM" id="SignalP"/>
    </source>
</evidence>
<evidence type="ECO:0000313" key="3">
    <source>
        <dbReference type="Proteomes" id="UP000006242"/>
    </source>
</evidence>
<reference evidence="2 3" key="2">
    <citation type="journal article" date="2013" name="PLoS ONE">
        <title>INDIGO - INtegrated Data Warehouse of MIcrobial GenOmes with Examples from the Red Sea Extremophiles.</title>
        <authorList>
            <person name="Alam I."/>
            <person name="Antunes A."/>
            <person name="Kamau A.A."/>
            <person name="Ba Alawi W."/>
            <person name="Kalkatawi M."/>
            <person name="Stingl U."/>
            <person name="Bajic V.B."/>
        </authorList>
    </citation>
    <scope>NUCLEOTIDE SEQUENCE [LARGE SCALE GENOMIC DNA]</scope>
    <source>
        <strain evidence="2 3">E1L3A</strain>
    </source>
</reference>
<organism evidence="2 3">
    <name type="scientific">Salinisphaera shabanensis E1L3A</name>
    <dbReference type="NCBI Taxonomy" id="1033802"/>
    <lineage>
        <taxon>Bacteria</taxon>
        <taxon>Pseudomonadati</taxon>
        <taxon>Pseudomonadota</taxon>
        <taxon>Gammaproteobacteria</taxon>
        <taxon>Salinisphaerales</taxon>
        <taxon>Salinisphaeraceae</taxon>
        <taxon>Salinisphaera</taxon>
    </lineage>
</organism>
<dbReference type="RefSeq" id="WP_006912200.1">
    <property type="nucleotide sequence ID" value="NZ_AFNV02000010.1"/>
</dbReference>
<dbReference type="OrthoDB" id="10002751at2"/>
<dbReference type="PROSITE" id="PS51257">
    <property type="entry name" value="PROKAR_LIPOPROTEIN"/>
    <property type="match status" value="1"/>
</dbReference>
<proteinExistence type="predicted"/>
<feature type="signal peptide" evidence="1">
    <location>
        <begin position="1"/>
        <end position="29"/>
    </location>
</feature>
<protein>
    <submittedName>
        <fullName evidence="2">Membrane lipoprotein</fullName>
    </submittedName>
</protein>
<comment type="caution">
    <text evidence="2">The sequence shown here is derived from an EMBL/GenBank/DDBJ whole genome shotgun (WGS) entry which is preliminary data.</text>
</comment>
<keyword evidence="2" id="KW-0449">Lipoprotein</keyword>
<gene>
    <name evidence="2" type="ORF">SSPSH_001679</name>
</gene>
<dbReference type="EMBL" id="AFNV02000010">
    <property type="protein sequence ID" value="ERJ19305.1"/>
    <property type="molecule type" value="Genomic_DNA"/>
</dbReference>
<name>F7Q3W7_9GAMM</name>
<reference evidence="2 3" key="1">
    <citation type="journal article" date="2011" name="J. Bacteriol.">
        <title>Genome sequence of Salinisphaera shabanensis, a gammaproteobacterium from the harsh, variable environment of the brine-seawater interface of the Shaban Deep in the Red Sea.</title>
        <authorList>
            <person name="Antunes A."/>
            <person name="Alam I."/>
            <person name="Bajic V.B."/>
            <person name="Stingl U."/>
        </authorList>
    </citation>
    <scope>NUCLEOTIDE SEQUENCE [LARGE SCALE GENOMIC DNA]</scope>
    <source>
        <strain evidence="2 3">E1L3A</strain>
    </source>
</reference>
<keyword evidence="3" id="KW-1185">Reference proteome</keyword>
<sequence length="159" mass="16918">MSVQKPMTLRKIPSIALAITLYGMLSACAGAPLPPADNGASRAVAVPAGDGLLLERLRASLRARGWALMSYDANALEQNRAYNGLARQAKYRLTLSEDRIGNCQDGMPSFLYNAAVIENLNGHVVFALTGANCLDTTISRFEAGLDRNDLQVPRIGAGG</sequence>
<accession>F7Q3W7</accession>